<proteinExistence type="predicted"/>
<dbReference type="Proteomes" id="UP000012118">
    <property type="component" value="Unassembled WGS sequence"/>
</dbReference>
<protein>
    <submittedName>
        <fullName evidence="1">Uncharacterized protein</fullName>
    </submittedName>
</protein>
<reference evidence="1 2" key="1">
    <citation type="submission" date="2013-01" db="EMBL/GenBank/DDBJ databases">
        <authorList>
            <person name="Harkins D.M."/>
            <person name="Durkin A.S."/>
            <person name="Brinkac L.M."/>
            <person name="Haft D.H."/>
            <person name="Selengut J.D."/>
            <person name="Sanka R."/>
            <person name="DePew J."/>
            <person name="Purushe J."/>
            <person name="Chanthongthip A."/>
            <person name="Lattana O."/>
            <person name="Phetsouvanh R."/>
            <person name="Newton P.N."/>
            <person name="Vinetz J.M."/>
            <person name="Sutton G.G."/>
            <person name="Nierman W.C."/>
            <person name="Fouts D.E."/>
        </authorList>
    </citation>
    <scope>NUCLEOTIDE SEQUENCE [LARGE SCALE GENOMIC DNA]</scope>
    <source>
        <strain evidence="1 2">UI 13098</strain>
    </source>
</reference>
<sequence length="62" mass="7353">MTGHFKIQEEFVGGLTKKEEYLLRKGFWSKSSYRIHVSLRNHKFLPLKNFSGDLKKILKTQI</sequence>
<evidence type="ECO:0000313" key="2">
    <source>
        <dbReference type="Proteomes" id="UP000012118"/>
    </source>
</evidence>
<gene>
    <name evidence="1" type="ORF">LEP1GSC108_3848</name>
</gene>
<dbReference type="EMBL" id="AHNU02000015">
    <property type="protein sequence ID" value="EMN92149.1"/>
    <property type="molecule type" value="Genomic_DNA"/>
</dbReference>
<name>M6QA13_9LEPT</name>
<keyword evidence="2" id="KW-1185">Reference proteome</keyword>
<dbReference type="AlphaFoldDB" id="M6QA13"/>
<accession>M6QA13</accession>
<organism evidence="1 2">
    <name type="scientific">Leptospira weilii str. UI 13098</name>
    <dbReference type="NCBI Taxonomy" id="1088542"/>
    <lineage>
        <taxon>Bacteria</taxon>
        <taxon>Pseudomonadati</taxon>
        <taxon>Spirochaetota</taxon>
        <taxon>Spirochaetia</taxon>
        <taxon>Leptospirales</taxon>
        <taxon>Leptospiraceae</taxon>
        <taxon>Leptospira</taxon>
    </lineage>
</organism>
<comment type="caution">
    <text evidence="1">The sequence shown here is derived from an EMBL/GenBank/DDBJ whole genome shotgun (WGS) entry which is preliminary data.</text>
</comment>
<evidence type="ECO:0000313" key="1">
    <source>
        <dbReference type="EMBL" id="EMN92149.1"/>
    </source>
</evidence>